<evidence type="ECO:0000313" key="2">
    <source>
        <dbReference type="Proteomes" id="UP000537131"/>
    </source>
</evidence>
<dbReference type="GO" id="GO:0016829">
    <property type="term" value="F:lyase activity"/>
    <property type="evidence" value="ECO:0007669"/>
    <property type="project" value="UniProtKB-KW"/>
</dbReference>
<dbReference type="RefSeq" id="WP_169297282.1">
    <property type="nucleotide sequence ID" value="NZ_JABBNI010000014.1"/>
</dbReference>
<dbReference type="SUPFAM" id="SSF53383">
    <property type="entry name" value="PLP-dependent transferases"/>
    <property type="match status" value="1"/>
</dbReference>
<dbReference type="PANTHER" id="PTHR46658:SF1">
    <property type="entry name" value="CYS OR MET METABOLISM PYRIDOXAL-PHOSPHATE-DEPENDENT ENZYME"/>
    <property type="match status" value="1"/>
</dbReference>
<reference evidence="1 2" key="2">
    <citation type="submission" date="2020-06" db="EMBL/GenBank/DDBJ databases">
        <title>Complete Genome Sequence of Clostridium muelleri sp. nov. P21T, an Acid-Alcohol Producing Acetogen Isolated from Old Hay.</title>
        <authorList>
            <person name="Duncan K.E."/>
            <person name="Tanner R.S."/>
        </authorList>
    </citation>
    <scope>NUCLEOTIDE SEQUENCE [LARGE SCALE GENOMIC DNA]</scope>
    <source>
        <strain evidence="1 2">P21</strain>
    </source>
</reference>
<reference evidence="1 2" key="1">
    <citation type="submission" date="2020-04" db="EMBL/GenBank/DDBJ databases">
        <authorList>
            <person name="Doyle D.A."/>
        </authorList>
    </citation>
    <scope>NUCLEOTIDE SEQUENCE [LARGE SCALE GENOMIC DNA]</scope>
    <source>
        <strain evidence="1 2">P21</strain>
    </source>
</reference>
<dbReference type="Pfam" id="PF06838">
    <property type="entry name" value="Met_gamma_lyase"/>
    <property type="match status" value="1"/>
</dbReference>
<accession>A0A7Y0EGH1</accession>
<dbReference type="InterPro" id="IPR015424">
    <property type="entry name" value="PyrdxlP-dep_Trfase"/>
</dbReference>
<evidence type="ECO:0000313" key="1">
    <source>
        <dbReference type="EMBL" id="NMM62682.1"/>
    </source>
</evidence>
<dbReference type="InterPro" id="IPR009651">
    <property type="entry name" value="Met_g_lyase_put"/>
</dbReference>
<dbReference type="InterPro" id="IPR015421">
    <property type="entry name" value="PyrdxlP-dep_Trfase_major"/>
</dbReference>
<sequence>MIELTKQKLKQYYGISDKVLELYEQTINDIKDEFLKYDEIREYNQLKVLNALQQERISESHFTNSSGYGYGDIGRDSLDKVYARIFNCESALVRPHFVNGTHALGAALFGNLRPNDTMMCICGTPYDTLHNIIGISGKENIGSLKDFGVNYKQVDLTSEGKFNYDKIKNELENDPKIKLIHIQRSTGYGWRKALLVSEIKEIIDFVKNIKPEVICFVDNCYGEFIDIKEPTDVGADLIAGSLIKNIGGGIAPTGGYIAGKEEYVTQASYRLTIPGIGGECGSTFGVMRLLYEGLFLAPHVAMEAVKGALFCARIMELSGFEVLPYYTDKRSDIIQAIKFNDKEKLINFCKGIQQGSPIDSFVQCEPWDMPGYEDQVIMAAGAFVQGSSIELSADAPIREPYIAYLQGGLTFDHAKIGILIALSKII</sequence>
<name>A0A7Y0EGH1_9CLOT</name>
<protein>
    <submittedName>
        <fullName evidence="1">Methionine gamma-lyase family protein</fullName>
    </submittedName>
</protein>
<gene>
    <name evidence="1" type="ORF">HBE96_08235</name>
</gene>
<dbReference type="AlphaFoldDB" id="A0A7Y0EGH1"/>
<proteinExistence type="predicted"/>
<dbReference type="Gene3D" id="3.40.640.10">
    <property type="entry name" value="Type I PLP-dependent aspartate aminotransferase-like (Major domain)"/>
    <property type="match status" value="1"/>
</dbReference>
<dbReference type="PANTHER" id="PTHR46658">
    <property type="entry name" value="CYS OR MET METABOLISM PYRIDOXAL-PHOSPHATE-DEPENDENT ENZYME"/>
    <property type="match status" value="1"/>
</dbReference>
<dbReference type="EMBL" id="JABBNI010000014">
    <property type="protein sequence ID" value="NMM62682.1"/>
    <property type="molecule type" value="Genomic_DNA"/>
</dbReference>
<dbReference type="Gene3D" id="3.90.1150.60">
    <property type="entry name" value="Methioning gamme-lyase, C-terminal domain"/>
    <property type="match status" value="1"/>
</dbReference>
<keyword evidence="1" id="KW-0456">Lyase</keyword>
<comment type="caution">
    <text evidence="1">The sequence shown here is derived from an EMBL/GenBank/DDBJ whole genome shotgun (WGS) entry which is preliminary data.</text>
</comment>
<keyword evidence="2" id="KW-1185">Reference proteome</keyword>
<organism evidence="1 2">
    <name type="scientific">Clostridium muellerianum</name>
    <dbReference type="NCBI Taxonomy" id="2716538"/>
    <lineage>
        <taxon>Bacteria</taxon>
        <taxon>Bacillati</taxon>
        <taxon>Bacillota</taxon>
        <taxon>Clostridia</taxon>
        <taxon>Eubacteriales</taxon>
        <taxon>Clostridiaceae</taxon>
        <taxon>Clostridium</taxon>
    </lineage>
</organism>
<dbReference type="Proteomes" id="UP000537131">
    <property type="component" value="Unassembled WGS sequence"/>
</dbReference>